<keyword evidence="2" id="KW-1185">Reference proteome</keyword>
<dbReference type="Proteomes" id="UP000193411">
    <property type="component" value="Unassembled WGS sequence"/>
</dbReference>
<comment type="caution">
    <text evidence="1">The sequence shown here is derived from an EMBL/GenBank/DDBJ whole genome shotgun (WGS) entry which is preliminary data.</text>
</comment>
<gene>
    <name evidence="1" type="ORF">BCR44DRAFT_1217065</name>
</gene>
<organism evidence="1 2">
    <name type="scientific">Catenaria anguillulae PL171</name>
    <dbReference type="NCBI Taxonomy" id="765915"/>
    <lineage>
        <taxon>Eukaryota</taxon>
        <taxon>Fungi</taxon>
        <taxon>Fungi incertae sedis</taxon>
        <taxon>Blastocladiomycota</taxon>
        <taxon>Blastocladiomycetes</taxon>
        <taxon>Blastocladiales</taxon>
        <taxon>Catenariaceae</taxon>
        <taxon>Catenaria</taxon>
    </lineage>
</organism>
<dbReference type="AlphaFoldDB" id="A0A1Y2I3A4"/>
<dbReference type="EMBL" id="MCFL01000004">
    <property type="protein sequence ID" value="ORZ39882.1"/>
    <property type="molecule type" value="Genomic_DNA"/>
</dbReference>
<evidence type="ECO:0000313" key="1">
    <source>
        <dbReference type="EMBL" id="ORZ39882.1"/>
    </source>
</evidence>
<proteinExistence type="predicted"/>
<sequence length="186" mass="20576">MSNGPSGGGTITRNAALKKKVQRLLQSHLEAKRRLLDLDEATAERTLSIAELQSKVNGITSQLELNGSTHLLSPSDHLSLESSLQGYRDSLLHLAQAESQTRETRAHLSSNWPILAIVFRQSRTKSIRASCRSWMQSTVGFCSLIMQRYSTTWILKALLLSQRGSSSTRTRRFIAIEPNATRASAG</sequence>
<name>A0A1Y2I3A4_9FUNG</name>
<protein>
    <submittedName>
        <fullName evidence="1">Uncharacterized protein</fullName>
    </submittedName>
</protein>
<accession>A0A1Y2I3A4</accession>
<evidence type="ECO:0000313" key="2">
    <source>
        <dbReference type="Proteomes" id="UP000193411"/>
    </source>
</evidence>
<reference evidence="1 2" key="1">
    <citation type="submission" date="2016-07" db="EMBL/GenBank/DDBJ databases">
        <title>Pervasive Adenine N6-methylation of Active Genes in Fungi.</title>
        <authorList>
            <consortium name="DOE Joint Genome Institute"/>
            <person name="Mondo S.J."/>
            <person name="Dannebaum R.O."/>
            <person name="Kuo R.C."/>
            <person name="Labutti K."/>
            <person name="Haridas S."/>
            <person name="Kuo A."/>
            <person name="Salamov A."/>
            <person name="Ahrendt S.R."/>
            <person name="Lipzen A."/>
            <person name="Sullivan W."/>
            <person name="Andreopoulos W.B."/>
            <person name="Clum A."/>
            <person name="Lindquist E."/>
            <person name="Daum C."/>
            <person name="Ramamoorthy G.K."/>
            <person name="Gryganskyi A."/>
            <person name="Culley D."/>
            <person name="Magnuson J.K."/>
            <person name="James T.Y."/>
            <person name="O'Malley M.A."/>
            <person name="Stajich J.E."/>
            <person name="Spatafora J.W."/>
            <person name="Visel A."/>
            <person name="Grigoriev I.V."/>
        </authorList>
    </citation>
    <scope>NUCLEOTIDE SEQUENCE [LARGE SCALE GENOMIC DNA]</scope>
    <source>
        <strain evidence="1 2">PL171</strain>
    </source>
</reference>